<feature type="chain" id="PRO_5018708569" evidence="1">
    <location>
        <begin position="24"/>
        <end position="344"/>
    </location>
</feature>
<keyword evidence="3" id="KW-0378">Hydrolase</keyword>
<dbReference type="GO" id="GO:0016020">
    <property type="term" value="C:membrane"/>
    <property type="evidence" value="ECO:0007669"/>
    <property type="project" value="TreeGrafter"/>
</dbReference>
<feature type="domain" description="AB hydrolase-1" evidence="2">
    <location>
        <begin position="58"/>
        <end position="323"/>
    </location>
</feature>
<accession>A0A3S3UVN7</accession>
<keyword evidence="4" id="KW-1185">Reference proteome</keyword>
<evidence type="ECO:0000256" key="1">
    <source>
        <dbReference type="SAM" id="SignalP"/>
    </source>
</evidence>
<evidence type="ECO:0000259" key="2">
    <source>
        <dbReference type="Pfam" id="PF00561"/>
    </source>
</evidence>
<protein>
    <submittedName>
        <fullName evidence="3">Alpha/beta fold hydrolase</fullName>
    </submittedName>
</protein>
<dbReference type="SUPFAM" id="SSF53474">
    <property type="entry name" value="alpha/beta-Hydrolases"/>
    <property type="match status" value="1"/>
</dbReference>
<feature type="signal peptide" evidence="1">
    <location>
        <begin position="1"/>
        <end position="23"/>
    </location>
</feature>
<comment type="caution">
    <text evidence="3">The sequence shown here is derived from an EMBL/GenBank/DDBJ whole genome shotgun (WGS) entry which is preliminary data.</text>
</comment>
<name>A0A3S3UVN7_9SPHI</name>
<dbReference type="RefSeq" id="WP_128532374.1">
    <property type="nucleotide sequence ID" value="NZ_SBIW01000002.1"/>
</dbReference>
<organism evidence="3 4">
    <name type="scientific">Mucilaginibacter gilvus</name>
    <dbReference type="NCBI Taxonomy" id="2305909"/>
    <lineage>
        <taxon>Bacteria</taxon>
        <taxon>Pseudomonadati</taxon>
        <taxon>Bacteroidota</taxon>
        <taxon>Sphingobacteriia</taxon>
        <taxon>Sphingobacteriales</taxon>
        <taxon>Sphingobacteriaceae</taxon>
        <taxon>Mucilaginibacter</taxon>
    </lineage>
</organism>
<dbReference type="InterPro" id="IPR000073">
    <property type="entry name" value="AB_hydrolase_1"/>
</dbReference>
<dbReference type="OrthoDB" id="9780134at2"/>
<keyword evidence="1" id="KW-0732">Signal</keyword>
<evidence type="ECO:0000313" key="3">
    <source>
        <dbReference type="EMBL" id="RWY55567.1"/>
    </source>
</evidence>
<reference evidence="3 4" key="1">
    <citation type="submission" date="2019-01" db="EMBL/GenBank/DDBJ databases">
        <title>Mucilaginibacter antarcticum sp. nov., isolated from antarctic soil.</title>
        <authorList>
            <person name="Yan Y.-Q."/>
            <person name="Du Z.-J."/>
        </authorList>
    </citation>
    <scope>NUCLEOTIDE SEQUENCE [LARGE SCALE GENOMIC DNA]</scope>
    <source>
        <strain evidence="3 4">F01003</strain>
    </source>
</reference>
<proteinExistence type="predicted"/>
<dbReference type="Proteomes" id="UP000286701">
    <property type="component" value="Unassembled WGS sequence"/>
</dbReference>
<dbReference type="Gene3D" id="3.40.50.1820">
    <property type="entry name" value="alpha/beta hydrolase"/>
    <property type="match status" value="1"/>
</dbReference>
<gene>
    <name evidence="3" type="ORF">EPL05_04110</name>
</gene>
<dbReference type="AlphaFoldDB" id="A0A3S3UVN7"/>
<dbReference type="Pfam" id="PF00561">
    <property type="entry name" value="Abhydrolase_1"/>
    <property type="match status" value="1"/>
</dbReference>
<dbReference type="PANTHER" id="PTHR43798:SF33">
    <property type="entry name" value="HYDROLASE, PUTATIVE (AFU_ORTHOLOGUE AFUA_2G14860)-RELATED"/>
    <property type="match status" value="1"/>
</dbReference>
<dbReference type="GO" id="GO:0016787">
    <property type="term" value="F:hydrolase activity"/>
    <property type="evidence" value="ECO:0007669"/>
    <property type="project" value="UniProtKB-KW"/>
</dbReference>
<sequence>MCRTLYFLALVFALLLNTGTASAQSNYTTTDFFVPNGTLRLQVRKIVETTYSSRRKLPLLLIHGGTGATTSFDLGTEDASFAKSLALSGFTVYLMNIRGWERSTAPTYNLTDTALVAGSCLEAASDINAVVNYVLQGNPKGKINLFGWAVGGHWAAYYTTLHNDKVANLIVLNSLYSVKAPWLFNTSFASSTDSTRFDNSIPAYRQSNEQAVINIWKTGLTDADTTIKADSAVIKAFAKSAVGFNDEHLLKTPGGFRKESFYMASGRKYWDAKDITVPTLIIRGDRDFWSRPIDADTFYNELISAPNKKKFIIANGNHFVFLDTQGNGRRKLLIAINNFVKKGL</sequence>
<dbReference type="InterPro" id="IPR029058">
    <property type="entry name" value="AB_hydrolase_fold"/>
</dbReference>
<dbReference type="EMBL" id="SBIW01000002">
    <property type="protein sequence ID" value="RWY55567.1"/>
    <property type="molecule type" value="Genomic_DNA"/>
</dbReference>
<evidence type="ECO:0000313" key="4">
    <source>
        <dbReference type="Proteomes" id="UP000286701"/>
    </source>
</evidence>
<dbReference type="PANTHER" id="PTHR43798">
    <property type="entry name" value="MONOACYLGLYCEROL LIPASE"/>
    <property type="match status" value="1"/>
</dbReference>
<dbReference type="InterPro" id="IPR050266">
    <property type="entry name" value="AB_hydrolase_sf"/>
</dbReference>